<dbReference type="GO" id="GO:0005783">
    <property type="term" value="C:endoplasmic reticulum"/>
    <property type="evidence" value="ECO:0007669"/>
    <property type="project" value="TreeGrafter"/>
</dbReference>
<dbReference type="InterPro" id="IPR039604">
    <property type="entry name" value="Bfr1"/>
</dbReference>
<evidence type="ECO:0008006" key="6">
    <source>
        <dbReference type="Google" id="ProtNLM"/>
    </source>
</evidence>
<dbReference type="PANTHER" id="PTHR31027">
    <property type="entry name" value="NUCLEAR SEGREGATION PROTEIN BFR1"/>
    <property type="match status" value="1"/>
</dbReference>
<evidence type="ECO:0000256" key="1">
    <source>
        <dbReference type="SAM" id="Coils"/>
    </source>
</evidence>
<feature type="region of interest" description="Disordered" evidence="2">
    <location>
        <begin position="64"/>
        <end position="83"/>
    </location>
</feature>
<feature type="region of interest" description="Disordered" evidence="2">
    <location>
        <begin position="1"/>
        <end position="59"/>
    </location>
</feature>
<dbReference type="STRING" id="630390.A0A180GYV1"/>
<evidence type="ECO:0000313" key="5">
    <source>
        <dbReference type="Proteomes" id="UP000005240"/>
    </source>
</evidence>
<feature type="region of interest" description="Disordered" evidence="2">
    <location>
        <begin position="387"/>
        <end position="415"/>
    </location>
</feature>
<dbReference type="PANTHER" id="PTHR31027:SF2">
    <property type="entry name" value="LEBERCILIN DOMAIN-CONTAINING PROTEIN"/>
    <property type="match status" value="1"/>
</dbReference>
<dbReference type="GO" id="GO:1990904">
    <property type="term" value="C:ribonucleoprotein complex"/>
    <property type="evidence" value="ECO:0007669"/>
    <property type="project" value="TreeGrafter"/>
</dbReference>
<dbReference type="Proteomes" id="UP000005240">
    <property type="component" value="Unassembled WGS sequence"/>
</dbReference>
<dbReference type="GO" id="GO:0003729">
    <property type="term" value="F:mRNA binding"/>
    <property type="evidence" value="ECO:0007669"/>
    <property type="project" value="TreeGrafter"/>
</dbReference>
<dbReference type="EMBL" id="ADAS02000011">
    <property type="protein sequence ID" value="OAV97704.1"/>
    <property type="molecule type" value="Genomic_DNA"/>
</dbReference>
<reference evidence="3" key="2">
    <citation type="submission" date="2016-05" db="EMBL/GenBank/DDBJ databases">
        <title>Comparative analysis highlights variable genome content of wheat rusts and divergence of the mating loci.</title>
        <authorList>
            <person name="Cuomo C.A."/>
            <person name="Bakkeren G."/>
            <person name="Szabo L."/>
            <person name="Khalil H."/>
            <person name="Joly D."/>
            <person name="Goldberg J."/>
            <person name="Young S."/>
            <person name="Zeng Q."/>
            <person name="Fellers J."/>
        </authorList>
    </citation>
    <scope>NUCLEOTIDE SEQUENCE [LARGE SCALE GENOMIC DNA]</scope>
    <source>
        <strain evidence="3">1-1 BBBD Race 1</strain>
    </source>
</reference>
<dbReference type="AlphaFoldDB" id="A0A180GYV1"/>
<reference evidence="4" key="4">
    <citation type="submission" date="2025-05" db="UniProtKB">
        <authorList>
            <consortium name="EnsemblFungi"/>
        </authorList>
    </citation>
    <scope>IDENTIFICATION</scope>
    <source>
        <strain evidence="4">isolate 1-1 / race 1 (BBBD)</strain>
    </source>
</reference>
<reference evidence="4 5" key="3">
    <citation type="journal article" date="2017" name="G3 (Bethesda)">
        <title>Comparative analysis highlights variable genome content of wheat rusts and divergence of the mating loci.</title>
        <authorList>
            <person name="Cuomo C.A."/>
            <person name="Bakkeren G."/>
            <person name="Khalil H.B."/>
            <person name="Panwar V."/>
            <person name="Joly D."/>
            <person name="Linning R."/>
            <person name="Sakthikumar S."/>
            <person name="Song X."/>
            <person name="Adiconis X."/>
            <person name="Fan L."/>
            <person name="Goldberg J.M."/>
            <person name="Levin J.Z."/>
            <person name="Young S."/>
            <person name="Zeng Q."/>
            <person name="Anikster Y."/>
            <person name="Bruce M."/>
            <person name="Wang M."/>
            <person name="Yin C."/>
            <person name="McCallum B."/>
            <person name="Szabo L.J."/>
            <person name="Hulbert S."/>
            <person name="Chen X."/>
            <person name="Fellers J.P."/>
        </authorList>
    </citation>
    <scope>NUCLEOTIDE SEQUENCE</scope>
    <source>
        <strain evidence="5">Isolate 1-1 / race 1 (BBBD)</strain>
        <strain evidence="4">isolate 1-1 / race 1 (BBBD)</strain>
    </source>
</reference>
<accession>A0A180GYV1</accession>
<gene>
    <name evidence="3" type="ORF">PTTG_25934</name>
</gene>
<sequence length="516" mass="57731">MPPKATTTSAKAASIPNRPKNTDKQLNGAPVGAGGSGGRPSKDAYSQEQEQYKREIDRLQSQVSELRLKIGDPKTGGTHGPLIARRKALREEMDALREEQSKGKSSRGKLLDQLKVANDSVQRKMKELNANRAKLPYKSSVEVDARIRQLESQIESGTMRIVEEKKALMEIQNLRKARKLVDAFGPQQEIIEAEKEKVEELRKQLDDPNGKSANDRWSEVKRELDQINEKLDESSKSRDKLFEERNKLQDALTEVFNKKRESATRHKEANEKYYAKMQEDQQRRIDRQKAERDAQERAEIEQVHIEMREQAALPAYGREIEDCRTLILHFDKLMGNAPSIEESPTEDPKSTASTTLPKIKEIRQVDGKDGFEGMVAIKKKGAEEEEFFMGGGGGGGKKNKKSKKPATEVPSNNQSLNLPLSTINALYALAVPVPMTREDVVKTIATLSEKKNWFTENQARVTKERIAETEAKIAAAQAKFKTTTSTPAEPNAESESATVDKETESPDPAEQGVPNA</sequence>
<evidence type="ECO:0000313" key="3">
    <source>
        <dbReference type="EMBL" id="OAV97704.1"/>
    </source>
</evidence>
<feature type="compositionally biased region" description="Low complexity" evidence="2">
    <location>
        <begin position="1"/>
        <end position="14"/>
    </location>
</feature>
<dbReference type="EnsemblFungi" id="PTTG_25934-t43_1">
    <property type="protein sequence ID" value="PTTG_25934-t43_1-p1"/>
    <property type="gene ID" value="PTTG_25934"/>
</dbReference>
<name>A0A180GYV1_PUCT1</name>
<evidence type="ECO:0000256" key="2">
    <source>
        <dbReference type="SAM" id="MobiDB-lite"/>
    </source>
</evidence>
<proteinExistence type="predicted"/>
<evidence type="ECO:0000313" key="4">
    <source>
        <dbReference type="EnsemblFungi" id="PTTG_25934-t43_1-p1"/>
    </source>
</evidence>
<keyword evidence="1" id="KW-0175">Coiled coil</keyword>
<dbReference type="GO" id="GO:0008298">
    <property type="term" value="P:intracellular mRNA localization"/>
    <property type="evidence" value="ECO:0007669"/>
    <property type="project" value="TreeGrafter"/>
</dbReference>
<feature type="region of interest" description="Disordered" evidence="2">
    <location>
        <begin position="478"/>
        <end position="516"/>
    </location>
</feature>
<reference evidence="3" key="1">
    <citation type="submission" date="2009-11" db="EMBL/GenBank/DDBJ databases">
        <authorList>
            <consortium name="The Broad Institute Genome Sequencing Platform"/>
            <person name="Ward D."/>
            <person name="Feldgarden M."/>
            <person name="Earl A."/>
            <person name="Young S.K."/>
            <person name="Zeng Q."/>
            <person name="Koehrsen M."/>
            <person name="Alvarado L."/>
            <person name="Berlin A."/>
            <person name="Bochicchio J."/>
            <person name="Borenstein D."/>
            <person name="Chapman S.B."/>
            <person name="Chen Z."/>
            <person name="Engels R."/>
            <person name="Freedman E."/>
            <person name="Gellesch M."/>
            <person name="Goldberg J."/>
            <person name="Griggs A."/>
            <person name="Gujja S."/>
            <person name="Heilman E."/>
            <person name="Heiman D."/>
            <person name="Hepburn T."/>
            <person name="Howarth C."/>
            <person name="Jen D."/>
            <person name="Larson L."/>
            <person name="Lewis B."/>
            <person name="Mehta T."/>
            <person name="Park D."/>
            <person name="Pearson M."/>
            <person name="Roberts A."/>
            <person name="Saif S."/>
            <person name="Shea T."/>
            <person name="Shenoy N."/>
            <person name="Sisk P."/>
            <person name="Stolte C."/>
            <person name="Sykes S."/>
            <person name="Thomson T."/>
            <person name="Walk T."/>
            <person name="White J."/>
            <person name="Yandava C."/>
            <person name="Izard J."/>
            <person name="Baranova O.V."/>
            <person name="Blanton J.M."/>
            <person name="Tanner A.C."/>
            <person name="Dewhirst F.E."/>
            <person name="Haas B."/>
            <person name="Nusbaum C."/>
            <person name="Birren B."/>
        </authorList>
    </citation>
    <scope>NUCLEOTIDE SEQUENCE [LARGE SCALE GENOMIC DNA]</scope>
    <source>
        <strain evidence="3">1-1 BBBD Race 1</strain>
    </source>
</reference>
<dbReference type="VEuPathDB" id="FungiDB:PTTG_25934"/>
<dbReference type="OrthoDB" id="2195113at2759"/>
<feature type="compositionally biased region" description="Polar residues" evidence="2">
    <location>
        <begin position="485"/>
        <end position="497"/>
    </location>
</feature>
<feature type="coiled-coil region" evidence="1">
    <location>
        <begin position="224"/>
        <end position="251"/>
    </location>
</feature>
<dbReference type="GO" id="GO:0042175">
    <property type="term" value="C:nuclear outer membrane-endoplasmic reticulum membrane network"/>
    <property type="evidence" value="ECO:0007669"/>
    <property type="project" value="TreeGrafter"/>
</dbReference>
<keyword evidence="5" id="KW-1185">Reference proteome</keyword>
<organism evidence="3">
    <name type="scientific">Puccinia triticina (isolate 1-1 / race 1 (BBBD))</name>
    <name type="common">Brown leaf rust fungus</name>
    <dbReference type="NCBI Taxonomy" id="630390"/>
    <lineage>
        <taxon>Eukaryota</taxon>
        <taxon>Fungi</taxon>
        <taxon>Dikarya</taxon>
        <taxon>Basidiomycota</taxon>
        <taxon>Pucciniomycotina</taxon>
        <taxon>Pucciniomycetes</taxon>
        <taxon>Pucciniales</taxon>
        <taxon>Pucciniaceae</taxon>
        <taxon>Puccinia</taxon>
    </lineage>
</organism>
<protein>
    <recommendedName>
        <fullName evidence="6">Nuclear segregation protein Bfr1</fullName>
    </recommendedName>
</protein>